<evidence type="ECO:0000256" key="2">
    <source>
        <dbReference type="ARBA" id="ARBA00006247"/>
    </source>
</evidence>
<sequence length="372" mass="41334">MLWIFYILPLVYCQQVFNFNTDLHDYYVNGQSMLEFHKNLVDIPSVKPSELAVAQYIEQFLSSNGLTVELHKAAENRYNVYAFAGDERNSKILLTSHIDTVPPFFPYSIDGSRIYGRGSCDAKASVATQVFTYLSMLQSGDVVPGDVSLLFVVGEETDGVGMKSVGHSYNASWEIGIFGEPTELKLGVGHKGILMCYVNVEGEASHSGYPELGISATEILLPVLNDFLTSDWPVDELLGPTTLNIAQISAGVAANVIPPFANASIFFRVSSDLEALDKKVRSKLDGIEHLSYDIPFESAPVYLDYEVPGFESIILAYATDIPNLYHHNLTRRYLYGPGTIHVAHSDHEYVESKDLVDAVDGYKKLIKYNLEY</sequence>
<accession>G3BCN0</accession>
<dbReference type="STRING" id="590646.G3BCN0"/>
<name>G3BCN0_CANTC</name>
<dbReference type="RefSeq" id="XP_006690050.1">
    <property type="nucleotide sequence ID" value="XM_006689987.1"/>
</dbReference>
<dbReference type="InterPro" id="IPR036264">
    <property type="entry name" value="Bact_exopeptidase_dim_dom"/>
</dbReference>
<dbReference type="SUPFAM" id="SSF55031">
    <property type="entry name" value="Bacterial exopeptidase dimerisation domain"/>
    <property type="match status" value="1"/>
</dbReference>
<dbReference type="Gene3D" id="3.40.630.10">
    <property type="entry name" value="Zn peptidases"/>
    <property type="match status" value="2"/>
</dbReference>
<keyword evidence="5" id="KW-0862">Zinc</keyword>
<keyword evidence="3" id="KW-0479">Metal-binding</keyword>
<dbReference type="Gene3D" id="3.30.70.360">
    <property type="match status" value="1"/>
</dbReference>
<dbReference type="GeneID" id="18248497"/>
<dbReference type="PANTHER" id="PTHR43808">
    <property type="entry name" value="ACETYLORNITHINE DEACETYLASE"/>
    <property type="match status" value="1"/>
</dbReference>
<keyword evidence="4" id="KW-0378">Hydrolase</keyword>
<evidence type="ECO:0000256" key="1">
    <source>
        <dbReference type="ARBA" id="ARBA00001947"/>
    </source>
</evidence>
<protein>
    <recommendedName>
        <fullName evidence="6">Peptidase M20 dimerisation domain-containing protein</fullName>
    </recommendedName>
</protein>
<evidence type="ECO:0000256" key="3">
    <source>
        <dbReference type="ARBA" id="ARBA00022723"/>
    </source>
</evidence>
<dbReference type="PANTHER" id="PTHR43808:SF8">
    <property type="entry name" value="PEPTIDASE M20 DIMERISATION DOMAIN-CONTAINING PROTEIN"/>
    <property type="match status" value="1"/>
</dbReference>
<evidence type="ECO:0000256" key="4">
    <source>
        <dbReference type="ARBA" id="ARBA00022801"/>
    </source>
</evidence>
<evidence type="ECO:0000313" key="8">
    <source>
        <dbReference type="Proteomes" id="UP000000707"/>
    </source>
</evidence>
<dbReference type="InterPro" id="IPR001261">
    <property type="entry name" value="ArgE/DapE_CS"/>
</dbReference>
<reference evidence="7 8" key="1">
    <citation type="journal article" date="2011" name="Proc. Natl. Acad. Sci. U.S.A.">
        <title>Comparative genomics of xylose-fermenting fungi for enhanced biofuel production.</title>
        <authorList>
            <person name="Wohlbach D.J."/>
            <person name="Kuo A."/>
            <person name="Sato T.K."/>
            <person name="Potts K.M."/>
            <person name="Salamov A.A."/>
            <person name="LaButti K.M."/>
            <person name="Sun H."/>
            <person name="Clum A."/>
            <person name="Pangilinan J.L."/>
            <person name="Lindquist E.A."/>
            <person name="Lucas S."/>
            <person name="Lapidus A."/>
            <person name="Jin M."/>
            <person name="Gunawan C."/>
            <person name="Balan V."/>
            <person name="Dale B.E."/>
            <person name="Jeffries T.W."/>
            <person name="Zinkel R."/>
            <person name="Barry K.W."/>
            <person name="Grigoriev I.V."/>
            <person name="Gasch A.P."/>
        </authorList>
    </citation>
    <scope>NUCLEOTIDE SEQUENCE [LARGE SCALE GENOMIC DNA]</scope>
    <source>
        <strain evidence="8">ATCC 10573 / BCRC 21748 / CBS 615 / JCM 9827 / NBRC 10315 / NRRL Y-1498 / VKM Y-70</strain>
    </source>
</reference>
<dbReference type="KEGG" id="cten:18248497"/>
<dbReference type="Pfam" id="PF01546">
    <property type="entry name" value="Peptidase_M20"/>
    <property type="match status" value="1"/>
</dbReference>
<dbReference type="OrthoDB" id="3064516at2759"/>
<dbReference type="GO" id="GO:0046872">
    <property type="term" value="F:metal ion binding"/>
    <property type="evidence" value="ECO:0007669"/>
    <property type="project" value="UniProtKB-KW"/>
</dbReference>
<dbReference type="PROSITE" id="PS00759">
    <property type="entry name" value="ARGE_DAPE_CPG2_2"/>
    <property type="match status" value="1"/>
</dbReference>
<gene>
    <name evidence="7" type="ORF">CANTEDRAFT_116901</name>
</gene>
<keyword evidence="8" id="KW-1185">Reference proteome</keyword>
<dbReference type="SUPFAM" id="SSF53187">
    <property type="entry name" value="Zn-dependent exopeptidases"/>
    <property type="match status" value="1"/>
</dbReference>
<dbReference type="PROSITE" id="PS00758">
    <property type="entry name" value="ARGE_DAPE_CPG2_1"/>
    <property type="match status" value="1"/>
</dbReference>
<evidence type="ECO:0000256" key="5">
    <source>
        <dbReference type="ARBA" id="ARBA00022833"/>
    </source>
</evidence>
<dbReference type="InterPro" id="IPR050072">
    <property type="entry name" value="Peptidase_M20A"/>
</dbReference>
<dbReference type="HOGENOM" id="CLU_021802_3_0_1"/>
<dbReference type="Pfam" id="PF07687">
    <property type="entry name" value="M20_dimer"/>
    <property type="match status" value="1"/>
</dbReference>
<dbReference type="InterPro" id="IPR011650">
    <property type="entry name" value="Peptidase_M20_dimer"/>
</dbReference>
<dbReference type="Proteomes" id="UP000000707">
    <property type="component" value="Unassembled WGS sequence"/>
</dbReference>
<dbReference type="CDD" id="cd05652">
    <property type="entry name" value="M20_ArgE_DapE-like_fungal"/>
    <property type="match status" value="1"/>
</dbReference>
<dbReference type="GO" id="GO:0016787">
    <property type="term" value="F:hydrolase activity"/>
    <property type="evidence" value="ECO:0007669"/>
    <property type="project" value="UniProtKB-KW"/>
</dbReference>
<evidence type="ECO:0000313" key="7">
    <source>
        <dbReference type="EMBL" id="EGV60836.1"/>
    </source>
</evidence>
<feature type="domain" description="Peptidase M20 dimerisation" evidence="6">
    <location>
        <begin position="188"/>
        <end position="284"/>
    </location>
</feature>
<dbReference type="eggNOG" id="KOG2275">
    <property type="taxonomic scope" value="Eukaryota"/>
</dbReference>
<comment type="cofactor">
    <cofactor evidence="1">
        <name>Zn(2+)</name>
        <dbReference type="ChEBI" id="CHEBI:29105"/>
    </cofactor>
</comment>
<organism evidence="8">
    <name type="scientific">Candida tenuis (strain ATCC 10573 / BCRC 21748 / CBS 615 / JCM 9827 / NBRC 10315 / NRRL Y-1498 / VKM Y-70)</name>
    <name type="common">Yeast</name>
    <name type="synonym">Yamadazyma tenuis</name>
    <dbReference type="NCBI Taxonomy" id="590646"/>
    <lineage>
        <taxon>Eukaryota</taxon>
        <taxon>Fungi</taxon>
        <taxon>Dikarya</taxon>
        <taxon>Ascomycota</taxon>
        <taxon>Saccharomycotina</taxon>
        <taxon>Pichiomycetes</taxon>
        <taxon>Debaryomycetaceae</taxon>
        <taxon>Yamadazyma</taxon>
    </lineage>
</organism>
<comment type="similarity">
    <text evidence="2">Belongs to the peptidase M20A family.</text>
</comment>
<proteinExistence type="inferred from homology"/>
<evidence type="ECO:0000259" key="6">
    <source>
        <dbReference type="Pfam" id="PF07687"/>
    </source>
</evidence>
<dbReference type="AlphaFoldDB" id="G3BCN0"/>
<dbReference type="EMBL" id="GL996528">
    <property type="protein sequence ID" value="EGV60836.1"/>
    <property type="molecule type" value="Genomic_DNA"/>
</dbReference>
<dbReference type="InterPro" id="IPR002933">
    <property type="entry name" value="Peptidase_M20"/>
</dbReference>